<accession>E3PSA8</accession>
<dbReference type="HOGENOM" id="CLU_3006316_0_0_9"/>
<dbReference type="Proteomes" id="UP000007041">
    <property type="component" value="Chromosome"/>
</dbReference>
<dbReference type="eggNOG" id="ENOG502ZKIC">
    <property type="taxonomic scope" value="Bacteria"/>
</dbReference>
<dbReference type="STRING" id="1511.CLOST_1642"/>
<dbReference type="AlphaFoldDB" id="E3PSA8"/>
<organism evidence="1 2">
    <name type="scientific">Acetoanaerobium sticklandii (strain ATCC 12662 / DSM 519 / JCM 1433 / CCUG 9281 / NCIMB 10654 / HF)</name>
    <name type="common">Clostridium sticklandii</name>
    <dbReference type="NCBI Taxonomy" id="499177"/>
    <lineage>
        <taxon>Bacteria</taxon>
        <taxon>Bacillati</taxon>
        <taxon>Bacillota</taxon>
        <taxon>Clostridia</taxon>
        <taxon>Peptostreptococcales</taxon>
        <taxon>Filifactoraceae</taxon>
        <taxon>Acetoanaerobium</taxon>
    </lineage>
</organism>
<evidence type="ECO:0000313" key="1">
    <source>
        <dbReference type="EMBL" id="CBH21762.1"/>
    </source>
</evidence>
<protein>
    <submittedName>
        <fullName evidence="1">Uncharacterized protein</fullName>
    </submittedName>
</protein>
<dbReference type="BioCyc" id="CSTI499177:GJE9-1696-MONOMER"/>
<evidence type="ECO:0000313" key="2">
    <source>
        <dbReference type="Proteomes" id="UP000007041"/>
    </source>
</evidence>
<name>E3PSA8_ACESD</name>
<keyword evidence="2" id="KW-1185">Reference proteome</keyword>
<proteinExistence type="predicted"/>
<gene>
    <name evidence="1" type="ordered locus">CLOST_1642</name>
</gene>
<dbReference type="KEGG" id="cst:CLOST_1642"/>
<sequence>MNLVSGVQAQIDSTHPLWEYVKDKGGDAAVAGITAGSPIIFASIKMYLSTKGIRLP</sequence>
<reference evidence="2" key="1">
    <citation type="journal article" date="2010" name="BMC Genomics">
        <title>Clostridium sticklandii, a specialist in amino acid degradation:revisiting its metabolism through its genome sequence.</title>
        <authorList>
            <person name="Fonknechten N."/>
            <person name="Chaussonnerie S."/>
            <person name="Tricot S."/>
            <person name="Lajus A."/>
            <person name="Andreesen J.R."/>
            <person name="Perchat N."/>
            <person name="Pelletier E."/>
            <person name="Gouyvenoux M."/>
            <person name="Barbe V."/>
            <person name="Salanoubat M."/>
            <person name="Le Paslier D."/>
            <person name="Weissenbach J."/>
            <person name="Cohen G.N."/>
            <person name="Kreimeyer A."/>
        </authorList>
    </citation>
    <scope>NUCLEOTIDE SEQUENCE [LARGE SCALE GENOMIC DNA]</scope>
    <source>
        <strain evidence="2">ATCC 12662 / DSM 519 / JCM 1433 / CCUG 9281 / NCIMB 10654 / HF</strain>
    </source>
</reference>
<dbReference type="EMBL" id="FP565809">
    <property type="protein sequence ID" value="CBH21762.1"/>
    <property type="molecule type" value="Genomic_DNA"/>
</dbReference>